<evidence type="ECO:0000256" key="4">
    <source>
        <dbReference type="PIRSR" id="PIRSR005739-1"/>
    </source>
</evidence>
<reference evidence="6 7" key="1">
    <citation type="journal article" date="2018" name="Front. Microbiol.">
        <title>Genome-Wide Analysis of Corynespora cassiicola Leaf Fall Disease Putative Effectors.</title>
        <authorList>
            <person name="Lopez D."/>
            <person name="Ribeiro S."/>
            <person name="Label P."/>
            <person name="Fumanal B."/>
            <person name="Venisse J.S."/>
            <person name="Kohler A."/>
            <person name="de Oliveira R.R."/>
            <person name="Labutti K."/>
            <person name="Lipzen A."/>
            <person name="Lail K."/>
            <person name="Bauer D."/>
            <person name="Ohm R.A."/>
            <person name="Barry K.W."/>
            <person name="Spatafora J."/>
            <person name="Grigoriev I.V."/>
            <person name="Martin F.M."/>
            <person name="Pujade-Renaud V."/>
        </authorList>
    </citation>
    <scope>NUCLEOTIDE SEQUENCE [LARGE SCALE GENOMIC DNA]</scope>
    <source>
        <strain evidence="6 7">Philippines</strain>
    </source>
</reference>
<dbReference type="PROSITE" id="PS51683">
    <property type="entry name" value="SAM_OMT_II"/>
    <property type="match status" value="1"/>
</dbReference>
<dbReference type="InterPro" id="IPR001077">
    <property type="entry name" value="COMT_C"/>
</dbReference>
<evidence type="ECO:0000259" key="5">
    <source>
        <dbReference type="Pfam" id="PF00891"/>
    </source>
</evidence>
<proteinExistence type="predicted"/>
<feature type="domain" description="O-methyltransferase C-terminal" evidence="5">
    <location>
        <begin position="222"/>
        <end position="383"/>
    </location>
</feature>
<dbReference type="PANTHER" id="PTHR43712:SF8">
    <property type="entry name" value="O-METHYLTRANSFERASE AF390-400"/>
    <property type="match status" value="1"/>
</dbReference>
<organism evidence="6 7">
    <name type="scientific">Corynespora cassiicola Philippines</name>
    <dbReference type="NCBI Taxonomy" id="1448308"/>
    <lineage>
        <taxon>Eukaryota</taxon>
        <taxon>Fungi</taxon>
        <taxon>Dikarya</taxon>
        <taxon>Ascomycota</taxon>
        <taxon>Pezizomycotina</taxon>
        <taxon>Dothideomycetes</taxon>
        <taxon>Pleosporomycetidae</taxon>
        <taxon>Pleosporales</taxon>
        <taxon>Corynesporascaceae</taxon>
        <taxon>Corynespora</taxon>
    </lineage>
</organism>
<dbReference type="Gene3D" id="3.40.50.150">
    <property type="entry name" value="Vaccinia Virus protein VP39"/>
    <property type="match status" value="1"/>
</dbReference>
<dbReference type="InterPro" id="IPR036390">
    <property type="entry name" value="WH_DNA-bd_sf"/>
</dbReference>
<keyword evidence="7" id="KW-1185">Reference proteome</keyword>
<dbReference type="InterPro" id="IPR036388">
    <property type="entry name" value="WH-like_DNA-bd_sf"/>
</dbReference>
<dbReference type="Gene3D" id="1.10.10.10">
    <property type="entry name" value="Winged helix-like DNA-binding domain superfamily/Winged helix DNA-binding domain"/>
    <property type="match status" value="1"/>
</dbReference>
<dbReference type="PIRSF" id="PIRSF005739">
    <property type="entry name" value="O-mtase"/>
    <property type="match status" value="1"/>
</dbReference>
<dbReference type="GO" id="GO:0008171">
    <property type="term" value="F:O-methyltransferase activity"/>
    <property type="evidence" value="ECO:0007669"/>
    <property type="project" value="InterPro"/>
</dbReference>
<dbReference type="PANTHER" id="PTHR43712">
    <property type="entry name" value="PUTATIVE (AFU_ORTHOLOGUE AFUA_4G14580)-RELATED"/>
    <property type="match status" value="1"/>
</dbReference>
<dbReference type="InterPro" id="IPR016461">
    <property type="entry name" value="COMT-like"/>
</dbReference>
<dbReference type="Pfam" id="PF00891">
    <property type="entry name" value="Methyltransf_2"/>
    <property type="match status" value="1"/>
</dbReference>
<dbReference type="InterPro" id="IPR029063">
    <property type="entry name" value="SAM-dependent_MTases_sf"/>
</dbReference>
<dbReference type="OrthoDB" id="1535081at2759"/>
<dbReference type="SUPFAM" id="SSF53335">
    <property type="entry name" value="S-adenosyl-L-methionine-dependent methyltransferases"/>
    <property type="match status" value="1"/>
</dbReference>
<dbReference type="GO" id="GO:0032259">
    <property type="term" value="P:methylation"/>
    <property type="evidence" value="ECO:0007669"/>
    <property type="project" value="UniProtKB-KW"/>
</dbReference>
<keyword evidence="3" id="KW-0949">S-adenosyl-L-methionine</keyword>
<dbReference type="SUPFAM" id="SSF46785">
    <property type="entry name" value="Winged helix' DNA-binding domain"/>
    <property type="match status" value="1"/>
</dbReference>
<dbReference type="AlphaFoldDB" id="A0A2T2NML7"/>
<dbReference type="Proteomes" id="UP000240883">
    <property type="component" value="Unassembled WGS sequence"/>
</dbReference>
<evidence type="ECO:0000256" key="1">
    <source>
        <dbReference type="ARBA" id="ARBA00022603"/>
    </source>
</evidence>
<evidence type="ECO:0000256" key="3">
    <source>
        <dbReference type="ARBA" id="ARBA00022691"/>
    </source>
</evidence>
<keyword evidence="2 6" id="KW-0808">Transferase</keyword>
<evidence type="ECO:0000313" key="6">
    <source>
        <dbReference type="EMBL" id="PSN66630.1"/>
    </source>
</evidence>
<evidence type="ECO:0000313" key="7">
    <source>
        <dbReference type="Proteomes" id="UP000240883"/>
    </source>
</evidence>
<gene>
    <name evidence="6" type="ORF">BS50DRAFT_493956</name>
</gene>
<accession>A0A2T2NML7</accession>
<name>A0A2T2NML7_CORCC</name>
<evidence type="ECO:0000256" key="2">
    <source>
        <dbReference type="ARBA" id="ARBA00022679"/>
    </source>
</evidence>
<protein>
    <submittedName>
        <fullName evidence="6">S-adenosyl-L-methionine-dependent methyltransferase</fullName>
    </submittedName>
</protein>
<dbReference type="EMBL" id="KZ678135">
    <property type="protein sequence ID" value="PSN66630.1"/>
    <property type="molecule type" value="Genomic_DNA"/>
</dbReference>
<keyword evidence="1 6" id="KW-0489">Methyltransferase</keyword>
<sequence length="403" mass="45235">MSSAFQDAVSKLDSIQSDAFATDAERYEAKEAARRLLSRLETPFERGWTLAFETPVLIAGLQMCLDLGIWEKWATAHKSSGGAPQTLDAILSWCNAKVEPNLLRRFLKHIAALYFLEETDVDTWRLTPYTLAMGEKQTHADQTIQCGTDHTIPTGINLPRFLKKYDYQEPLDKTKFDNYADMTGGADFFATCAKDPERLGSSFIGLMTALRNHKMPWTEVYDTKKLIEGADLQSGAPLFVDVGGAHGLDTARLLARHPHLPDNVLFVQDTPEVVSMDVEDLDPRVKKQGYDFFTPQPLVGSRAYFFHAVPHDWPDADCVRMFENVKAAFKRGYSKLLIYEVVLPAKGATSLMTTLDLQLMNCVSGLERTEDHWRKLLGGVGFKINSISRHPRAVESVIEAELE</sequence>
<feature type="active site" description="Proton acceptor" evidence="4">
    <location>
        <position position="311"/>
    </location>
</feature>